<dbReference type="EMBL" id="BPLF01000002">
    <property type="protein sequence ID" value="GIX63169.1"/>
    <property type="molecule type" value="Genomic_DNA"/>
</dbReference>
<reference evidence="1 2" key="1">
    <citation type="submission" date="2021-06" db="EMBL/GenBank/DDBJ databases">
        <title>Genome sequence of Babesia caballi.</title>
        <authorList>
            <person name="Yamagishi J."/>
            <person name="Kidaka T."/>
            <person name="Ochi A."/>
        </authorList>
    </citation>
    <scope>NUCLEOTIDE SEQUENCE [LARGE SCALE GENOMIC DNA]</scope>
    <source>
        <strain evidence="1">USDA-D6B2</strain>
    </source>
</reference>
<dbReference type="Proteomes" id="UP001497744">
    <property type="component" value="Unassembled WGS sequence"/>
</dbReference>
<dbReference type="AlphaFoldDB" id="A0AAV4LTN5"/>
<proteinExistence type="predicted"/>
<dbReference type="GeneID" id="94194650"/>
<comment type="caution">
    <text evidence="1">The sequence shown here is derived from an EMBL/GenBank/DDBJ whole genome shotgun (WGS) entry which is preliminary data.</text>
</comment>
<keyword evidence="2" id="KW-1185">Reference proteome</keyword>
<organism evidence="1 2">
    <name type="scientific">Babesia caballi</name>
    <dbReference type="NCBI Taxonomy" id="5871"/>
    <lineage>
        <taxon>Eukaryota</taxon>
        <taxon>Sar</taxon>
        <taxon>Alveolata</taxon>
        <taxon>Apicomplexa</taxon>
        <taxon>Aconoidasida</taxon>
        <taxon>Piroplasmida</taxon>
        <taxon>Babesiidae</taxon>
        <taxon>Babesia</taxon>
    </lineage>
</organism>
<name>A0AAV4LTN5_BABCB</name>
<gene>
    <name evidence="1" type="ORF">BcabD6B2_26040</name>
</gene>
<accession>A0AAV4LTN5</accession>
<sequence length="964" mass="109453">MDFYISSLAARIPCTRLHRQVQDPRGRSIAAFAVSSDGRLAAMATYPRNHRSVERSVNVLFKDGKALRTSNYHKAVQRQRRLTEQHNELEYNVEQFVRRSLQMDGLGGLVEEVAMSTPSLTNIIKHNNPDPAPEPHPIVPCAVVIYDTMYFNPVEEFIYGFKLNDALYPSVPTSDSPDAPIPGTAAPVPNLPTGALAHKCMFHPNRISFACDDTLLVLSSVEDGAKVFSMDTEYVELLCHFRPQLRKDLNMEGFKVLDCSVVLADLTAQYAEFPPVIVTSNATCPACQNSVLKDIEVCRNDTLPYTVVFECIMCLTSHPPLRMVVHSHWPSGEVRVASVHQMYPVLDQIANPMEYVVAAFRSRITGTAEFGTLEHLHTYWTLEPYMHDKTQFLIDSDTPVDRGYTKTMLNAEVGSRAYLEHCQLVALYTPDSHLYILDCDCIVLGHIEVGDSEEGYFAIDVNRSGSTIALIGAESVLVYHLSISRVEGGGMVASLELQMKFPPVVGVGRRQEILSACLGRDLSNRWLYVSVARGSVDAVLYVVDVTPSKGKDPVKRTLNMNSVIFPCVTEMVPLETSILAMPRHQRFLVQLTQEHMDSTDDTYSRQFCHFPVLATNKEAVMLNCPVGEGHARAPDKFEILVYEREQQVALAQRTSSRLNVGRWLDALYQYNALCMYKGRSVVAGMDPHDYLLPPLRRVRPQFPFGYDAKQFYDPLLGIEFTGSPALMRAQCYEWTRDAISRTGFVNPMYPMELLYDEKLQVLDYVCAKVCISQWENPAEIVFSLRSNDFLRLQLCNFLRIAQRLDLPCDSQGMIPCDKTMIYKKVSEAIPHLLAEEPSVSLRRSRASLEREAFEMMRQQLMPELMTIPPQKLKKIVRDRLYRLRKKATMLERYKHEHNLVNLRPDFTLEEVSRSDCRLPVFRDQIDAHDVLLRAFAMRVRMKVLTTFYKAHKEGGPDLEEFDSP</sequence>
<evidence type="ECO:0000313" key="2">
    <source>
        <dbReference type="Proteomes" id="UP001497744"/>
    </source>
</evidence>
<protein>
    <submittedName>
        <fullName evidence="1">MYB-related transcription factor</fullName>
    </submittedName>
</protein>
<dbReference type="RefSeq" id="XP_067715238.1">
    <property type="nucleotide sequence ID" value="XM_067859137.1"/>
</dbReference>
<evidence type="ECO:0000313" key="1">
    <source>
        <dbReference type="EMBL" id="GIX63169.1"/>
    </source>
</evidence>